<dbReference type="Proteomes" id="UP001500928">
    <property type="component" value="Unassembled WGS sequence"/>
</dbReference>
<keyword evidence="5" id="KW-1185">Reference proteome</keyword>
<evidence type="ECO:0000256" key="2">
    <source>
        <dbReference type="ARBA" id="ARBA00023002"/>
    </source>
</evidence>
<dbReference type="Gene3D" id="3.40.50.720">
    <property type="entry name" value="NAD(P)-binding Rossmann-like Domain"/>
    <property type="match status" value="1"/>
</dbReference>
<dbReference type="InterPro" id="IPR002347">
    <property type="entry name" value="SDR_fam"/>
</dbReference>
<feature type="compositionally biased region" description="Polar residues" evidence="3">
    <location>
        <begin position="1"/>
        <end position="11"/>
    </location>
</feature>
<comment type="similarity">
    <text evidence="1">Belongs to the short-chain dehydrogenases/reductases (SDR) family.</text>
</comment>
<feature type="region of interest" description="Disordered" evidence="3">
    <location>
        <begin position="1"/>
        <end position="25"/>
    </location>
</feature>
<dbReference type="PRINTS" id="PR00080">
    <property type="entry name" value="SDRFAMILY"/>
</dbReference>
<name>A0ABP9B5I5_9PSEU</name>
<evidence type="ECO:0000313" key="5">
    <source>
        <dbReference type="Proteomes" id="UP001500928"/>
    </source>
</evidence>
<dbReference type="EMBL" id="BAABHO010000018">
    <property type="protein sequence ID" value="GAA4789950.1"/>
    <property type="molecule type" value="Genomic_DNA"/>
</dbReference>
<comment type="caution">
    <text evidence="4">The sequence shown here is derived from an EMBL/GenBank/DDBJ whole genome shotgun (WGS) entry which is preliminary data.</text>
</comment>
<evidence type="ECO:0000313" key="4">
    <source>
        <dbReference type="EMBL" id="GAA4789950.1"/>
    </source>
</evidence>
<evidence type="ECO:0000256" key="1">
    <source>
        <dbReference type="ARBA" id="ARBA00006484"/>
    </source>
</evidence>
<dbReference type="Pfam" id="PF13561">
    <property type="entry name" value="adh_short_C2"/>
    <property type="match status" value="1"/>
</dbReference>
<accession>A0ABP9B5I5</accession>
<gene>
    <name evidence="4" type="ORF">GCM10023200_25960</name>
</gene>
<protein>
    <submittedName>
        <fullName evidence="4">SDR family oxidoreductase</fullName>
    </submittedName>
</protein>
<dbReference type="CDD" id="cd05233">
    <property type="entry name" value="SDR_c"/>
    <property type="match status" value="1"/>
</dbReference>
<dbReference type="SUPFAM" id="SSF51735">
    <property type="entry name" value="NAD(P)-binding Rossmann-fold domains"/>
    <property type="match status" value="1"/>
</dbReference>
<dbReference type="PANTHER" id="PTHR43477:SF1">
    <property type="entry name" value="DIHYDROANTICAPSIN 7-DEHYDROGENASE"/>
    <property type="match status" value="1"/>
</dbReference>
<dbReference type="InterPro" id="IPR036291">
    <property type="entry name" value="NAD(P)-bd_dom_sf"/>
</dbReference>
<sequence>MHSLDVTTSRAAASPTADRPTPAGRLAGKRVLLTGTAGGQGEAAQEVFVREGARVVGCDVQAGAAERTAGVLADQEFDVTGSTVDLADPAAAARWVDEGAERLGGIDVLYNNAAGAGFAPFDDMTLDLWRHVLHVELDIVFHTTQPAWRHLLASGNASIINTASMSGLRGIAPLGQVAHSAAKGGVIAMTRSLAAEGAERGVRANAISPGFVTSPATDMFVGEELRNFQLGMHLIRRPGTGPDIAHLAVYLASDESVWVTGQNFSVDGGVTAGFR</sequence>
<proteinExistence type="inferred from homology"/>
<dbReference type="InterPro" id="IPR051122">
    <property type="entry name" value="SDR_DHRS6-like"/>
</dbReference>
<reference evidence="5" key="1">
    <citation type="journal article" date="2019" name="Int. J. Syst. Evol. Microbiol.">
        <title>The Global Catalogue of Microorganisms (GCM) 10K type strain sequencing project: providing services to taxonomists for standard genome sequencing and annotation.</title>
        <authorList>
            <consortium name="The Broad Institute Genomics Platform"/>
            <consortium name="The Broad Institute Genome Sequencing Center for Infectious Disease"/>
            <person name="Wu L."/>
            <person name="Ma J."/>
        </authorList>
    </citation>
    <scope>NUCLEOTIDE SEQUENCE [LARGE SCALE GENOMIC DNA]</scope>
    <source>
        <strain evidence="5">JCM 17979</strain>
    </source>
</reference>
<organism evidence="4 5">
    <name type="scientific">Actinomycetospora chlora</name>
    <dbReference type="NCBI Taxonomy" id="663608"/>
    <lineage>
        <taxon>Bacteria</taxon>
        <taxon>Bacillati</taxon>
        <taxon>Actinomycetota</taxon>
        <taxon>Actinomycetes</taxon>
        <taxon>Pseudonocardiales</taxon>
        <taxon>Pseudonocardiaceae</taxon>
        <taxon>Actinomycetospora</taxon>
    </lineage>
</organism>
<dbReference type="PRINTS" id="PR00081">
    <property type="entry name" value="GDHRDH"/>
</dbReference>
<dbReference type="PANTHER" id="PTHR43477">
    <property type="entry name" value="DIHYDROANTICAPSIN 7-DEHYDROGENASE"/>
    <property type="match status" value="1"/>
</dbReference>
<evidence type="ECO:0000256" key="3">
    <source>
        <dbReference type="SAM" id="MobiDB-lite"/>
    </source>
</evidence>
<keyword evidence="2" id="KW-0560">Oxidoreductase</keyword>